<reference evidence="2 3" key="1">
    <citation type="submission" date="2020-08" db="EMBL/GenBank/DDBJ databases">
        <title>Genomic Encyclopedia of Type Strains, Phase III (KMG-III): the genomes of soil and plant-associated and newly described type strains.</title>
        <authorList>
            <person name="Whitman W."/>
        </authorList>
    </citation>
    <scope>NUCLEOTIDE SEQUENCE [LARGE SCALE GENOMIC DNA]</scope>
    <source>
        <strain evidence="2 3">CECT 8960</strain>
    </source>
</reference>
<name>A0A7W7QCQ5_9PSEU</name>
<dbReference type="EMBL" id="JACHJQ010000009">
    <property type="protein sequence ID" value="MBB4911152.1"/>
    <property type="molecule type" value="Genomic_DNA"/>
</dbReference>
<sequence>MKLPLRGWPRRLAIRRLVAVLLVLAAAALAIRPQPRDTGTVPMLTAARDLTPGTTLSDADLTVSRLPPSLRPKAALTDPAQARGRVLAAATTAGEPLTGARLLGRENTRLTSGDPSAAAVPFRLADPAVASLLTAGLRVDVVTVSPSSRAEVLATNATVVTVRPADEAAEGHLVVLALPREEATRVAAASLGQPVAVTLR</sequence>
<proteinExistence type="predicted"/>
<evidence type="ECO:0000313" key="3">
    <source>
        <dbReference type="Proteomes" id="UP000520767"/>
    </source>
</evidence>
<gene>
    <name evidence="2" type="ORF">FHR82_007412</name>
</gene>
<dbReference type="AlphaFoldDB" id="A0A7W7QCQ5"/>
<dbReference type="Pfam" id="PF08666">
    <property type="entry name" value="SAF"/>
    <property type="match status" value="1"/>
</dbReference>
<comment type="caution">
    <text evidence="2">The sequence shown here is derived from an EMBL/GenBank/DDBJ whole genome shotgun (WGS) entry which is preliminary data.</text>
</comment>
<dbReference type="RefSeq" id="WP_184815186.1">
    <property type="nucleotide sequence ID" value="NZ_JACHJQ010000009.1"/>
</dbReference>
<dbReference type="Proteomes" id="UP000520767">
    <property type="component" value="Unassembled WGS sequence"/>
</dbReference>
<dbReference type="InterPro" id="IPR013974">
    <property type="entry name" value="SAF"/>
</dbReference>
<feature type="domain" description="SAF" evidence="1">
    <location>
        <begin position="41"/>
        <end position="103"/>
    </location>
</feature>
<keyword evidence="3" id="KW-1185">Reference proteome</keyword>
<organism evidence="2 3">
    <name type="scientific">Actinophytocola algeriensis</name>
    <dbReference type="NCBI Taxonomy" id="1768010"/>
    <lineage>
        <taxon>Bacteria</taxon>
        <taxon>Bacillati</taxon>
        <taxon>Actinomycetota</taxon>
        <taxon>Actinomycetes</taxon>
        <taxon>Pseudonocardiales</taxon>
        <taxon>Pseudonocardiaceae</taxon>
    </lineage>
</organism>
<evidence type="ECO:0000259" key="1">
    <source>
        <dbReference type="SMART" id="SM00858"/>
    </source>
</evidence>
<dbReference type="CDD" id="cd11614">
    <property type="entry name" value="SAF_CpaB_FlgA_like"/>
    <property type="match status" value="1"/>
</dbReference>
<evidence type="ECO:0000313" key="2">
    <source>
        <dbReference type="EMBL" id="MBB4911152.1"/>
    </source>
</evidence>
<dbReference type="SMART" id="SM00858">
    <property type="entry name" value="SAF"/>
    <property type="match status" value="1"/>
</dbReference>
<protein>
    <submittedName>
        <fullName evidence="2">Flp pilus assembly protein CpaB</fullName>
    </submittedName>
</protein>
<accession>A0A7W7QCQ5</accession>